<gene>
    <name evidence="3" type="ORF">ABENE_13595</name>
</gene>
<dbReference type="Proteomes" id="UP000017837">
    <property type="component" value="Unassembled WGS sequence"/>
</dbReference>
<organism evidence="3 4">
    <name type="scientific">Asticcacaulis benevestitus DSM 16100 = ATCC BAA-896</name>
    <dbReference type="NCBI Taxonomy" id="1121022"/>
    <lineage>
        <taxon>Bacteria</taxon>
        <taxon>Pseudomonadati</taxon>
        <taxon>Pseudomonadota</taxon>
        <taxon>Alphaproteobacteria</taxon>
        <taxon>Caulobacterales</taxon>
        <taxon>Caulobacteraceae</taxon>
        <taxon>Asticcacaulis</taxon>
    </lineage>
</organism>
<accession>V4PNE3</accession>
<feature type="chain" id="PRO_5004725208" description="Peptidase C14 caspase domain-containing protein" evidence="1">
    <location>
        <begin position="28"/>
        <end position="453"/>
    </location>
</feature>
<dbReference type="AlphaFoldDB" id="V4PNE3"/>
<dbReference type="GO" id="GO:0006508">
    <property type="term" value="P:proteolysis"/>
    <property type="evidence" value="ECO:0007669"/>
    <property type="project" value="InterPro"/>
</dbReference>
<dbReference type="GO" id="GO:0004197">
    <property type="term" value="F:cysteine-type endopeptidase activity"/>
    <property type="evidence" value="ECO:0007669"/>
    <property type="project" value="InterPro"/>
</dbReference>
<sequence length="453" mass="49827">MRHLTLGTLVTTCALLASLLLTGGGYAQTPAPAKVALLIGDWDYNRNNIPDPADQLGTSPFYDDLDQTCKDEQPERNLLDVEQALRKQDFKIYMYCNLEKDGFSKKLTDFGALTKTLPKGSIVFVYFTGHGIQSYGHILLMPVLADKAAISSAWKSNTTRAQVATANLVANPISELFNSLTEREDVAVVIALDNCRNNPFIDSYAFKNSDSNEDVNPRTRRNILIQYRTLPTKTASDTNTYGRILSEEITRGGDIATIMLTADKRLTDLHVANAEEDEPNLNGAGSVFGGGFYLGHPAPVSAATLNLKVDNALKQQSILTPQAISPKGKRKQLRVLWCEGAGEIERRAYAQTFANFVSSRADEFGISEVLILPLSTWKNQFGGYGNVNRNVMRYDDHDEAILLTQIARAYPKADFLPQKGIGIKGMRTVSLSAFVCGAVPQITDQEIQTYSAK</sequence>
<keyword evidence="1" id="KW-0732">Signal</keyword>
<dbReference type="SUPFAM" id="SSF52129">
    <property type="entry name" value="Caspase-like"/>
    <property type="match status" value="1"/>
</dbReference>
<proteinExistence type="predicted"/>
<feature type="signal peptide" evidence="1">
    <location>
        <begin position="1"/>
        <end position="27"/>
    </location>
</feature>
<reference evidence="3 4" key="1">
    <citation type="journal article" date="2014" name="Nature">
        <title>Sequential evolution of bacterial morphology by co-option of a developmental regulator.</title>
        <authorList>
            <person name="Jiang C."/>
            <person name="Brown P.J."/>
            <person name="Ducret A."/>
            <person name="Brun Y.V."/>
        </authorList>
    </citation>
    <scope>NUCLEOTIDE SEQUENCE [LARGE SCALE GENOMIC DNA]</scope>
    <source>
        <strain evidence="3 4">DSM 16100</strain>
    </source>
</reference>
<dbReference type="PANTHER" id="PTHR22576">
    <property type="entry name" value="MUCOSA ASSOCIATED LYMPHOID TISSUE LYMPHOMA TRANSLOCATION PROTEIN 1/PARACASPASE"/>
    <property type="match status" value="1"/>
</dbReference>
<dbReference type="OrthoDB" id="9812126at2"/>
<evidence type="ECO:0000313" key="4">
    <source>
        <dbReference type="Proteomes" id="UP000017837"/>
    </source>
</evidence>
<comment type="caution">
    <text evidence="3">The sequence shown here is derived from an EMBL/GenBank/DDBJ whole genome shotgun (WGS) entry which is preliminary data.</text>
</comment>
<feature type="domain" description="Peptidase C14 caspase" evidence="2">
    <location>
        <begin position="74"/>
        <end position="242"/>
    </location>
</feature>
<dbReference type="InterPro" id="IPR029030">
    <property type="entry name" value="Caspase-like_dom_sf"/>
</dbReference>
<protein>
    <recommendedName>
        <fullName evidence="2">Peptidase C14 caspase domain-containing protein</fullName>
    </recommendedName>
</protein>
<dbReference type="RefSeq" id="WP_018081596.1">
    <property type="nucleotide sequence ID" value="NZ_AQWM01000006.1"/>
</dbReference>
<evidence type="ECO:0000259" key="2">
    <source>
        <dbReference type="Pfam" id="PF00656"/>
    </source>
</evidence>
<keyword evidence="4" id="KW-1185">Reference proteome</keyword>
<dbReference type="Gene3D" id="3.40.50.1460">
    <property type="match status" value="1"/>
</dbReference>
<name>V4PNE3_9CAUL</name>
<dbReference type="EMBL" id="AWGB01000028">
    <property type="protein sequence ID" value="ESQ89771.1"/>
    <property type="molecule type" value="Genomic_DNA"/>
</dbReference>
<dbReference type="Pfam" id="PF00656">
    <property type="entry name" value="Peptidase_C14"/>
    <property type="match status" value="1"/>
</dbReference>
<evidence type="ECO:0000256" key="1">
    <source>
        <dbReference type="SAM" id="SignalP"/>
    </source>
</evidence>
<dbReference type="eggNOG" id="COG4249">
    <property type="taxonomic scope" value="Bacteria"/>
</dbReference>
<evidence type="ECO:0000313" key="3">
    <source>
        <dbReference type="EMBL" id="ESQ89771.1"/>
    </source>
</evidence>
<dbReference type="PANTHER" id="PTHR22576:SF37">
    <property type="entry name" value="MUCOSA-ASSOCIATED LYMPHOID TISSUE LYMPHOMA TRANSLOCATION PROTEIN 1"/>
    <property type="match status" value="1"/>
</dbReference>
<dbReference type="InterPro" id="IPR052039">
    <property type="entry name" value="Caspase-related_regulators"/>
</dbReference>
<dbReference type="PATRIC" id="fig|1121022.4.peg.2761"/>
<dbReference type="InterPro" id="IPR011600">
    <property type="entry name" value="Pept_C14_caspase"/>
</dbReference>